<organism evidence="2 3">
    <name type="scientific">Defluviicoccus vanus</name>
    <dbReference type="NCBI Taxonomy" id="111831"/>
    <lineage>
        <taxon>Bacteria</taxon>
        <taxon>Pseudomonadati</taxon>
        <taxon>Pseudomonadota</taxon>
        <taxon>Alphaproteobacteria</taxon>
        <taxon>Rhodospirillales</taxon>
        <taxon>Rhodospirillaceae</taxon>
        <taxon>Defluviicoccus</taxon>
    </lineage>
</organism>
<protein>
    <submittedName>
        <fullName evidence="2">Uncharacterized protein</fullName>
    </submittedName>
</protein>
<dbReference type="RefSeq" id="WP_190262515.1">
    <property type="nucleotide sequence ID" value="NZ_CP053923.1"/>
</dbReference>
<dbReference type="EMBL" id="CP053923">
    <property type="protein sequence ID" value="QNT69003.1"/>
    <property type="molecule type" value="Genomic_DNA"/>
</dbReference>
<accession>A0A7H1MZW7</accession>
<name>A0A7H1MZW7_9PROT</name>
<dbReference type="KEGG" id="dvn:HQ394_06115"/>
<keyword evidence="1" id="KW-1133">Transmembrane helix</keyword>
<evidence type="ECO:0000313" key="3">
    <source>
        <dbReference type="Proteomes" id="UP000516369"/>
    </source>
</evidence>
<keyword evidence="1" id="KW-0812">Transmembrane</keyword>
<sequence>MLEELAYRFLEQGYTVRYLTGSGAVVLGGTVAALVWTEVGRLQRAPYFALSALLLLASAVVESVQLAQPQMAAAGLLWAILLIDMLRLLVFGFLYGVVAMARSQDAYGTRGYAVLAFAPVANLILLFRPSKDDAAAGGAWAVALRGRRGVVCGLLATMAAFLAIEVQRRAGTKCGHTCRR</sequence>
<reference evidence="2 3" key="1">
    <citation type="submission" date="2020-05" db="EMBL/GenBank/DDBJ databases">
        <title>Complete closed genome sequence of Defluviicoccus vanus.</title>
        <authorList>
            <person name="Bessarab I."/>
            <person name="Arumugam K."/>
            <person name="Maszenan A.M."/>
            <person name="Seviour R.J."/>
            <person name="Williams R.B."/>
        </authorList>
    </citation>
    <scope>NUCLEOTIDE SEQUENCE [LARGE SCALE GENOMIC DNA]</scope>
    <source>
        <strain evidence="2 3">Ben 114</strain>
    </source>
</reference>
<evidence type="ECO:0000256" key="1">
    <source>
        <dbReference type="SAM" id="Phobius"/>
    </source>
</evidence>
<feature type="transmembrane region" description="Helical" evidence="1">
    <location>
        <begin position="47"/>
        <end position="67"/>
    </location>
</feature>
<feature type="transmembrane region" description="Helical" evidence="1">
    <location>
        <begin position="110"/>
        <end position="127"/>
    </location>
</feature>
<feature type="transmembrane region" description="Helical" evidence="1">
    <location>
        <begin position="147"/>
        <end position="164"/>
    </location>
</feature>
<keyword evidence="3" id="KW-1185">Reference proteome</keyword>
<evidence type="ECO:0000313" key="2">
    <source>
        <dbReference type="EMBL" id="QNT69003.1"/>
    </source>
</evidence>
<dbReference type="Proteomes" id="UP000516369">
    <property type="component" value="Chromosome"/>
</dbReference>
<dbReference type="AlphaFoldDB" id="A0A7H1MZW7"/>
<proteinExistence type="predicted"/>
<gene>
    <name evidence="2" type="ORF">HQ394_06115</name>
</gene>
<feature type="transmembrane region" description="Helical" evidence="1">
    <location>
        <begin position="73"/>
        <end position="98"/>
    </location>
</feature>
<feature type="transmembrane region" description="Helical" evidence="1">
    <location>
        <begin position="15"/>
        <end position="35"/>
    </location>
</feature>
<keyword evidence="1" id="KW-0472">Membrane</keyword>